<accession>A0ABQ2ZI59</accession>
<dbReference type="Proteomes" id="UP000621898">
    <property type="component" value="Unassembled WGS sequence"/>
</dbReference>
<name>A0ABQ2ZI59_9GAMM</name>
<keyword evidence="2" id="KW-1185">Reference proteome</keyword>
<proteinExistence type="predicted"/>
<dbReference type="Gene3D" id="1.10.150.400">
    <property type="match status" value="1"/>
</dbReference>
<evidence type="ECO:0008006" key="3">
    <source>
        <dbReference type="Google" id="ProtNLM"/>
    </source>
</evidence>
<evidence type="ECO:0000313" key="1">
    <source>
        <dbReference type="EMBL" id="GGY14490.1"/>
    </source>
</evidence>
<sequence length="950" mass="105780">MVVMRKLAAIVDLIRAAIDRHGGGWAGVRSVAARSLRVVRALGWSGFAQRIRASRQAEPRAATSPDAISFPTASQLSQLELSLGIMIHVFYADLLDELANDVAHVPVPFVLMVSVIDEQTRIAALSRFGKIPNVQTLHVRVVPNRGRDIAPFLLTFREEVLALDLICHIHTKKSLYSGSEQGKWRRYLIDALLGSNDRVAWILGMFQAMPRLGMVYPESFISMPLWAHTWLSNSGPARELGTRLGVGINPMAYLDYPAGSMFWARTDALRPLYELKLPLDAFPEEQGQTDGTTQHVVERMLGLIVRHQGMVLGVIPADGTATLRSEGERNWMTYFTAPLAHKVRFAAIDAKIVSFDLFDTLVTRPFLHPSGARDYLAHLVEKKFGLMDFATLRSRAETMARIKHGRDVDCTIIYDTMANTAELRGISVADLRELELDTEKRLLKPRATLIDSIRELAHSDKRIVAVSDMYFSTDELRRVLPPVVSDTLQKIHVSCENGWRKDTAEAWRHLPKIENVPTGQWLHVGDNEHSDVQLPLAMGFIHPVHALRSSSLLDVVPALRSLRPKSGQPDRWQDQLWLGLVANHFNELADGHPTTFGQPLAIEEPETLGYTVMGPLVLDYVIWLARLTLDSGAGRILFLSREGYLLQRAFQRLQMASPHLGVIQARYLLVSRRGVNTPALRTIEDLAGIFSAPYTGSLENLLNVRLGARITAVATKHLGRPFVATEVFLPQMSTRIIDWLRPLAATILDIAREERDLYMKYWEAQAGEGSVIVADIGYAGTIQTQLSKLTGHTLGGAYFAAKQAMDQVQVNDGWARARFFDERRGDPSESPVMKFHLMLEAILTSPDGQFSHFESGSGTPLPVHFPNAVNTSKWNMIERIQAGAQQFIDDVCNVTGAETADLAFDSIHVQEPLRCIGTGLWQLGKWAEALRVEDNYTGRGEVITASGHKA</sequence>
<dbReference type="Gene3D" id="3.40.50.1000">
    <property type="entry name" value="HAD superfamily/HAD-like"/>
    <property type="match status" value="1"/>
</dbReference>
<protein>
    <recommendedName>
        <fullName evidence="3">Polysaccharide biosynthesis protein</fullName>
    </recommendedName>
</protein>
<dbReference type="InterPro" id="IPR036412">
    <property type="entry name" value="HAD-like_sf"/>
</dbReference>
<dbReference type="EMBL" id="BMXT01000001">
    <property type="protein sequence ID" value="GGY14490.1"/>
    <property type="molecule type" value="Genomic_DNA"/>
</dbReference>
<reference evidence="2" key="1">
    <citation type="journal article" date="2019" name="Int. J. Syst. Evol. Microbiol.">
        <title>The Global Catalogue of Microorganisms (GCM) 10K type strain sequencing project: providing services to taxonomists for standard genome sequencing and annotation.</title>
        <authorList>
            <consortium name="The Broad Institute Genomics Platform"/>
            <consortium name="The Broad Institute Genome Sequencing Center for Infectious Disease"/>
            <person name="Wu L."/>
            <person name="Ma J."/>
        </authorList>
    </citation>
    <scope>NUCLEOTIDE SEQUENCE [LARGE SCALE GENOMIC DNA]</scope>
    <source>
        <strain evidence="2">KCTC 22232</strain>
    </source>
</reference>
<comment type="caution">
    <text evidence="1">The sequence shown here is derived from an EMBL/GenBank/DDBJ whole genome shotgun (WGS) entry which is preliminary data.</text>
</comment>
<dbReference type="InterPro" id="IPR023214">
    <property type="entry name" value="HAD_sf"/>
</dbReference>
<dbReference type="Pfam" id="PF05045">
    <property type="entry name" value="RgpF"/>
    <property type="match status" value="1"/>
</dbReference>
<dbReference type="SUPFAM" id="SSF56784">
    <property type="entry name" value="HAD-like"/>
    <property type="match status" value="1"/>
</dbReference>
<organism evidence="1 2">
    <name type="scientific">Rhodanobacter panaciterrae</name>
    <dbReference type="NCBI Taxonomy" id="490572"/>
    <lineage>
        <taxon>Bacteria</taxon>
        <taxon>Pseudomonadati</taxon>
        <taxon>Pseudomonadota</taxon>
        <taxon>Gammaproteobacteria</taxon>
        <taxon>Lysobacterales</taxon>
        <taxon>Rhodanobacteraceae</taxon>
        <taxon>Rhodanobacter</taxon>
    </lineage>
</organism>
<evidence type="ECO:0000313" key="2">
    <source>
        <dbReference type="Proteomes" id="UP000621898"/>
    </source>
</evidence>
<dbReference type="InterPro" id="IPR007739">
    <property type="entry name" value="RgpF"/>
</dbReference>
<gene>
    <name evidence="1" type="ORF">GCM10008098_01610</name>
</gene>